<protein>
    <submittedName>
        <fullName evidence="1">Uncharacterized protein</fullName>
    </submittedName>
</protein>
<proteinExistence type="predicted"/>
<dbReference type="AlphaFoldDB" id="A0A8T9MZ92"/>
<organism evidence="1 2">
    <name type="scientific">Conchiformibius kuhniae</name>
    <dbReference type="NCBI Taxonomy" id="211502"/>
    <lineage>
        <taxon>Bacteria</taxon>
        <taxon>Pseudomonadati</taxon>
        <taxon>Pseudomonadota</taxon>
        <taxon>Betaproteobacteria</taxon>
        <taxon>Neisseriales</taxon>
        <taxon>Neisseriaceae</taxon>
        <taxon>Conchiformibius</taxon>
    </lineage>
</organism>
<gene>
    <name evidence="1" type="ORF">LVJ77_09835</name>
</gene>
<name>A0A8T9MZ92_9NEIS</name>
<dbReference type="KEGG" id="ckh:LVJ77_09835"/>
<evidence type="ECO:0000313" key="2">
    <source>
        <dbReference type="Proteomes" id="UP000831534"/>
    </source>
</evidence>
<reference evidence="1" key="2">
    <citation type="submission" date="2024-09" db="EMBL/GenBank/DDBJ databases">
        <authorList>
            <person name="Veyrier F.J."/>
        </authorList>
    </citation>
    <scope>NUCLEOTIDE SEQUENCE</scope>
    <source>
        <strain evidence="1">17694</strain>
    </source>
</reference>
<dbReference type="Proteomes" id="UP000831534">
    <property type="component" value="Chromosome"/>
</dbReference>
<dbReference type="EMBL" id="CP091521">
    <property type="protein sequence ID" value="UOP05696.2"/>
    <property type="molecule type" value="Genomic_DNA"/>
</dbReference>
<keyword evidence="2" id="KW-1185">Reference proteome</keyword>
<evidence type="ECO:0000313" key="1">
    <source>
        <dbReference type="EMBL" id="UOP05696.2"/>
    </source>
</evidence>
<dbReference type="RefSeq" id="WP_027009450.1">
    <property type="nucleotide sequence ID" value="NZ_CP091521.1"/>
</dbReference>
<reference evidence="1" key="1">
    <citation type="journal article" date="2022" name="Res Sq">
        <title>Evolution of multicellular longitudinally dividing oral cavity symbionts (Neisseriaceae).</title>
        <authorList>
            <person name="Nyongesa S."/>
            <person name="Weber P."/>
            <person name="Bernet E."/>
            <person name="Pullido F."/>
            <person name="Nieckarz M."/>
            <person name="Delaby M."/>
            <person name="Nieves C."/>
            <person name="Viehboeck T."/>
            <person name="Krause N."/>
            <person name="Rivera-Millot A."/>
            <person name="Nakamura A."/>
            <person name="Vischer N."/>
            <person name="VanNieuwenhze M."/>
            <person name="Brun Y."/>
            <person name="Cava F."/>
            <person name="Bulgheresi S."/>
            <person name="Veyrier F."/>
        </authorList>
    </citation>
    <scope>NUCLEOTIDE SEQUENCE</scope>
    <source>
        <strain evidence="1">17694</strain>
    </source>
</reference>
<sequence length="89" mass="9954">MEVSILFSVALDFSKHRCTNAVIHSDQTGILPPPQTLQIAKYPDDTGSYLFYLDKDGIEQTDTYHDSLDAAFAQAELEFGVKPEEWTTA</sequence>
<accession>A0A8T9MZ92</accession>